<proteinExistence type="predicted"/>
<evidence type="ECO:0000313" key="4">
    <source>
        <dbReference type="Proteomes" id="UP000636709"/>
    </source>
</evidence>
<dbReference type="AlphaFoldDB" id="A0A835EYU2"/>
<dbReference type="PANTHER" id="PTHR31625">
    <property type="match status" value="1"/>
</dbReference>
<dbReference type="InterPro" id="IPR023213">
    <property type="entry name" value="CAT-like_dom_sf"/>
</dbReference>
<dbReference type="Pfam" id="PF02458">
    <property type="entry name" value="Transferase"/>
    <property type="match status" value="1"/>
</dbReference>
<dbReference type="OrthoDB" id="683650at2759"/>
<dbReference type="InterPro" id="IPR051504">
    <property type="entry name" value="Plant_metabolite_acyltrans"/>
</dbReference>
<keyword evidence="1" id="KW-0808">Transferase</keyword>
<protein>
    <submittedName>
        <fullName evidence="3">Uncharacterized protein</fullName>
    </submittedName>
</protein>
<comment type="caution">
    <text evidence="3">The sequence shown here is derived from an EMBL/GenBank/DDBJ whole genome shotgun (WGS) entry which is preliminary data.</text>
</comment>
<dbReference type="EMBL" id="JACEFO010001668">
    <property type="protein sequence ID" value="KAF8723246.1"/>
    <property type="molecule type" value="Genomic_DNA"/>
</dbReference>
<dbReference type="Proteomes" id="UP000636709">
    <property type="component" value="Unassembled WGS sequence"/>
</dbReference>
<name>A0A835EYU2_9POAL</name>
<keyword evidence="2" id="KW-0012">Acyltransferase</keyword>
<reference evidence="3" key="1">
    <citation type="submission" date="2020-07" db="EMBL/GenBank/DDBJ databases">
        <title>Genome sequence and genetic diversity analysis of an under-domesticated orphan crop, white fonio (Digitaria exilis).</title>
        <authorList>
            <person name="Bennetzen J.L."/>
            <person name="Chen S."/>
            <person name="Ma X."/>
            <person name="Wang X."/>
            <person name="Yssel A.E.J."/>
            <person name="Chaluvadi S.R."/>
            <person name="Johnson M."/>
            <person name="Gangashetty P."/>
            <person name="Hamidou F."/>
            <person name="Sanogo M.D."/>
            <person name="Zwaenepoel A."/>
            <person name="Wallace J."/>
            <person name="Van De Peer Y."/>
            <person name="Van Deynze A."/>
        </authorList>
    </citation>
    <scope>NUCLEOTIDE SEQUENCE</scope>
    <source>
        <tissue evidence="3">Leaves</tissue>
    </source>
</reference>
<accession>A0A835EYU2</accession>
<keyword evidence="4" id="KW-1185">Reference proteome</keyword>
<organism evidence="3 4">
    <name type="scientific">Digitaria exilis</name>
    <dbReference type="NCBI Taxonomy" id="1010633"/>
    <lineage>
        <taxon>Eukaryota</taxon>
        <taxon>Viridiplantae</taxon>
        <taxon>Streptophyta</taxon>
        <taxon>Embryophyta</taxon>
        <taxon>Tracheophyta</taxon>
        <taxon>Spermatophyta</taxon>
        <taxon>Magnoliopsida</taxon>
        <taxon>Liliopsida</taxon>
        <taxon>Poales</taxon>
        <taxon>Poaceae</taxon>
        <taxon>PACMAD clade</taxon>
        <taxon>Panicoideae</taxon>
        <taxon>Panicodae</taxon>
        <taxon>Paniceae</taxon>
        <taxon>Anthephorinae</taxon>
        <taxon>Digitaria</taxon>
    </lineage>
</organism>
<evidence type="ECO:0000256" key="1">
    <source>
        <dbReference type="ARBA" id="ARBA00022679"/>
    </source>
</evidence>
<evidence type="ECO:0000313" key="3">
    <source>
        <dbReference type="EMBL" id="KAF8723246.1"/>
    </source>
</evidence>
<sequence length="477" mass="51159">MPPAVRTRRATAVALPTGVDHEPLPAPGHRVLLSPFDVYWAALPPVRCVFLFAPPPPPANFADVASALRSSLAAVLPAFHPFAGELVYDPAELRAVSIVCSEGAGVAFVEAETELNFARLVEEGAEHDVDALQQLVPDIRREELPAPVMATQVTEFIGGVGGIAVGVTIHHTAADGRGLWRFLEMWTAAAAAAVAGSKTMPVAGEPASPLHDRRLVSFEGDEELARMFLRQVAPDLPRVSSPLFLVSFYYSTTTILTLTEKKLRQTVPKQDPSPGPKNQLSRRTFTLSSSVIQRLKQQLTPAPSTFVAVVAHGWVSIARASGFTDGAPVFAVFLADLRPHMSPRVPEAYVGNCLALCTVAMDGAELTGMDGPARACLAIRQAVAEVRRDPLADRGRWFSKLADIPRGRAVIMTGSPWFPAYGVDFGFGCPVRAELASMNHDGEMVLVAGREAGSVQTSVALAPDKMPAFRKFFVIDT</sequence>
<dbReference type="Gene3D" id="3.30.559.10">
    <property type="entry name" value="Chloramphenicol acetyltransferase-like domain"/>
    <property type="match status" value="2"/>
</dbReference>
<dbReference type="GO" id="GO:0016747">
    <property type="term" value="F:acyltransferase activity, transferring groups other than amino-acyl groups"/>
    <property type="evidence" value="ECO:0007669"/>
    <property type="project" value="UniProtKB-ARBA"/>
</dbReference>
<gene>
    <name evidence="3" type="ORF">HU200_021761</name>
</gene>
<evidence type="ECO:0000256" key="2">
    <source>
        <dbReference type="ARBA" id="ARBA00023315"/>
    </source>
</evidence>